<proteinExistence type="predicted"/>
<dbReference type="PANTHER" id="PTHR12304">
    <property type="entry name" value="INOSINE-URIDINE PREFERRING NUCLEOSIDE HYDROLASE"/>
    <property type="match status" value="1"/>
</dbReference>
<dbReference type="Pfam" id="PF01156">
    <property type="entry name" value="IU_nuc_hydro"/>
    <property type="match status" value="1"/>
</dbReference>
<keyword evidence="1 4" id="KW-0378">Hydrolase</keyword>
<keyword evidence="5" id="KW-1185">Reference proteome</keyword>
<keyword evidence="2" id="KW-0326">Glycosidase</keyword>
<comment type="caution">
    <text evidence="4">The sequence shown here is derived from an EMBL/GenBank/DDBJ whole genome shotgun (WGS) entry which is preliminary data.</text>
</comment>
<evidence type="ECO:0000313" key="4">
    <source>
        <dbReference type="EMBL" id="MFB9261177.1"/>
    </source>
</evidence>
<reference evidence="4 5" key="1">
    <citation type="submission" date="2024-09" db="EMBL/GenBank/DDBJ databases">
        <authorList>
            <person name="Sun Q."/>
            <person name="Mori K."/>
        </authorList>
    </citation>
    <scope>NUCLEOTIDE SEQUENCE [LARGE SCALE GENOMIC DNA]</scope>
    <source>
        <strain evidence="4 5">CCM 7659</strain>
    </source>
</reference>
<dbReference type="InterPro" id="IPR023186">
    <property type="entry name" value="IUNH"/>
</dbReference>
<dbReference type="Proteomes" id="UP001589700">
    <property type="component" value="Unassembled WGS sequence"/>
</dbReference>
<dbReference type="SUPFAM" id="SSF53590">
    <property type="entry name" value="Nucleoside hydrolase"/>
    <property type="match status" value="1"/>
</dbReference>
<protein>
    <submittedName>
        <fullName evidence="4">Nucleoside hydrolase</fullName>
    </submittedName>
</protein>
<evidence type="ECO:0000259" key="3">
    <source>
        <dbReference type="Pfam" id="PF01156"/>
    </source>
</evidence>
<gene>
    <name evidence="4" type="ORF">ACFFVD_15375</name>
</gene>
<dbReference type="GO" id="GO:0016787">
    <property type="term" value="F:hydrolase activity"/>
    <property type="evidence" value="ECO:0007669"/>
    <property type="project" value="UniProtKB-KW"/>
</dbReference>
<dbReference type="InterPro" id="IPR001910">
    <property type="entry name" value="Inosine/uridine_hydrolase_dom"/>
</dbReference>
<dbReference type="RefSeq" id="WP_182632261.1">
    <property type="nucleotide sequence ID" value="NZ_JAALDM010000130.1"/>
</dbReference>
<evidence type="ECO:0000256" key="2">
    <source>
        <dbReference type="ARBA" id="ARBA00023295"/>
    </source>
</evidence>
<accession>A0ABV5JTW8</accession>
<sequence>MKPTPVLLDCDPGIDDALAIAYLVAQHLAGRIELVGVVCTAGNVGLDDTVANALAWLDLAGAPPLPVCAGAAGASVVPHVFTPETHGPRGAGYADLTVGKDHGTTTTRARLDPRSGAGLWVDSAREHPGELVAVVTGPSSTLAQALVLEPGLPGLVSELVVMGGTFRGHPGNTTPTSEWNVDVDPEAADAVCLAWERARSAAPDASFSQVSAPLWCGLNLTEQALWTPAHSERLLATSDTPLTRALVDALRLYFEFHDSVGEGYLAQVHDPFVAWLALHPHRVVAEQSHVRVECRGEHTRGMTVEDRRGQRGHVPNARIATAVTLPGGPPAVVDEVLAAIASLG</sequence>
<dbReference type="InterPro" id="IPR036452">
    <property type="entry name" value="Ribo_hydro-like"/>
</dbReference>
<dbReference type="Gene3D" id="3.90.245.10">
    <property type="entry name" value="Ribonucleoside hydrolase-like"/>
    <property type="match status" value="1"/>
</dbReference>
<name>A0ABV5JTW8_9ACTN</name>
<feature type="domain" description="Inosine/uridine-preferring nucleoside hydrolase" evidence="3">
    <location>
        <begin position="6"/>
        <end position="324"/>
    </location>
</feature>
<evidence type="ECO:0000256" key="1">
    <source>
        <dbReference type="ARBA" id="ARBA00022801"/>
    </source>
</evidence>
<dbReference type="PANTHER" id="PTHR12304:SF4">
    <property type="entry name" value="URIDINE NUCLEOSIDASE"/>
    <property type="match status" value="1"/>
</dbReference>
<dbReference type="EMBL" id="JBHMDY010000013">
    <property type="protein sequence ID" value="MFB9261177.1"/>
    <property type="molecule type" value="Genomic_DNA"/>
</dbReference>
<evidence type="ECO:0000313" key="5">
    <source>
        <dbReference type="Proteomes" id="UP001589700"/>
    </source>
</evidence>
<organism evidence="4 5">
    <name type="scientific">Dietzia aerolata</name>
    <dbReference type="NCBI Taxonomy" id="595984"/>
    <lineage>
        <taxon>Bacteria</taxon>
        <taxon>Bacillati</taxon>
        <taxon>Actinomycetota</taxon>
        <taxon>Actinomycetes</taxon>
        <taxon>Mycobacteriales</taxon>
        <taxon>Dietziaceae</taxon>
        <taxon>Dietzia</taxon>
    </lineage>
</organism>